<dbReference type="EMBL" id="MHMV01000007">
    <property type="protein sequence ID" value="OGZ34894.1"/>
    <property type="molecule type" value="Genomic_DNA"/>
</dbReference>
<dbReference type="AlphaFoldDB" id="A0A1G2F9Z1"/>
<evidence type="ECO:0000259" key="8">
    <source>
        <dbReference type="PROSITE" id="PS51831"/>
    </source>
</evidence>
<reference evidence="9 10" key="1">
    <citation type="journal article" date="2016" name="Nat. Commun.">
        <title>Thousands of microbial genomes shed light on interconnected biogeochemical processes in an aquifer system.</title>
        <authorList>
            <person name="Anantharaman K."/>
            <person name="Brown C.T."/>
            <person name="Hug L.A."/>
            <person name="Sharon I."/>
            <person name="Castelle C.J."/>
            <person name="Probst A.J."/>
            <person name="Thomas B.C."/>
            <person name="Singh A."/>
            <person name="Wilkins M.J."/>
            <person name="Karaoz U."/>
            <person name="Brodie E.L."/>
            <person name="Williams K.H."/>
            <person name="Hubbard S.S."/>
            <person name="Banfield J.F."/>
        </authorList>
    </citation>
    <scope>NUCLEOTIDE SEQUENCE [LARGE SCALE GENOMIC DNA]</scope>
</reference>
<dbReference type="PROSITE" id="PS51831">
    <property type="entry name" value="HD"/>
    <property type="match status" value="1"/>
</dbReference>
<proteinExistence type="predicted"/>
<evidence type="ECO:0000256" key="3">
    <source>
        <dbReference type="ARBA" id="ARBA00001941"/>
    </source>
</evidence>
<evidence type="ECO:0000256" key="4">
    <source>
        <dbReference type="ARBA" id="ARBA00011738"/>
    </source>
</evidence>
<organism evidence="9 10">
    <name type="scientific">Candidatus Portnoybacteria bacterium RBG_13_41_18</name>
    <dbReference type="NCBI Taxonomy" id="1801991"/>
    <lineage>
        <taxon>Bacteria</taxon>
        <taxon>Candidatus Portnoyibacteriota</taxon>
    </lineage>
</organism>
<dbReference type="SUPFAM" id="SSF109604">
    <property type="entry name" value="HD-domain/PDEase-like"/>
    <property type="match status" value="1"/>
</dbReference>
<dbReference type="InterPro" id="IPR006674">
    <property type="entry name" value="HD_domain"/>
</dbReference>
<comment type="caution">
    <text evidence="9">The sequence shown here is derived from an EMBL/GenBank/DDBJ whole genome shotgun (WGS) entry which is preliminary data.</text>
</comment>
<dbReference type="PANTHER" id="PTHR11845">
    <property type="entry name" value="5'-DEOXYNUCLEOTIDASE HDDC2"/>
    <property type="match status" value="1"/>
</dbReference>
<comment type="subunit">
    <text evidence="4">Homodimer.</text>
</comment>
<comment type="catalytic activity">
    <reaction evidence="1">
        <text>a 2'-deoxyribonucleoside 5'-phosphate + H2O = a 2'-deoxyribonucleoside + phosphate</text>
        <dbReference type="Rhea" id="RHEA:36167"/>
        <dbReference type="ChEBI" id="CHEBI:15377"/>
        <dbReference type="ChEBI" id="CHEBI:18274"/>
        <dbReference type="ChEBI" id="CHEBI:43474"/>
        <dbReference type="ChEBI" id="CHEBI:65317"/>
        <dbReference type="EC" id="3.1.3.89"/>
    </reaction>
</comment>
<evidence type="ECO:0000313" key="9">
    <source>
        <dbReference type="EMBL" id="OGZ34894.1"/>
    </source>
</evidence>
<feature type="domain" description="HD" evidence="8">
    <location>
        <begin position="11"/>
        <end position="109"/>
    </location>
</feature>
<evidence type="ECO:0000256" key="5">
    <source>
        <dbReference type="ARBA" id="ARBA00012964"/>
    </source>
</evidence>
<dbReference type="PANTHER" id="PTHR11845:SF13">
    <property type="entry name" value="5'-DEOXYNUCLEOTIDASE HDDC2"/>
    <property type="match status" value="1"/>
</dbReference>
<evidence type="ECO:0000313" key="10">
    <source>
        <dbReference type="Proteomes" id="UP000177725"/>
    </source>
</evidence>
<dbReference type="Proteomes" id="UP000177725">
    <property type="component" value="Unassembled WGS sequence"/>
</dbReference>
<dbReference type="GO" id="GO:0005737">
    <property type="term" value="C:cytoplasm"/>
    <property type="evidence" value="ECO:0007669"/>
    <property type="project" value="TreeGrafter"/>
</dbReference>
<dbReference type="GO" id="GO:0002953">
    <property type="term" value="F:5'-deoxynucleotidase activity"/>
    <property type="evidence" value="ECO:0007669"/>
    <property type="project" value="UniProtKB-EC"/>
</dbReference>
<dbReference type="InterPro" id="IPR039356">
    <property type="entry name" value="YfbR/HDDC2"/>
</dbReference>
<dbReference type="EC" id="3.1.3.89" evidence="5"/>
<protein>
    <recommendedName>
        <fullName evidence="5">5'-deoxynucleotidase</fullName>
        <ecNumber evidence="5">3.1.3.89</ecNumber>
    </recommendedName>
</protein>
<dbReference type="SMART" id="SM00471">
    <property type="entry name" value="HDc"/>
    <property type="match status" value="1"/>
</dbReference>
<dbReference type="GO" id="GO:0046872">
    <property type="term" value="F:metal ion binding"/>
    <property type="evidence" value="ECO:0007669"/>
    <property type="project" value="UniProtKB-KW"/>
</dbReference>
<evidence type="ECO:0000256" key="1">
    <source>
        <dbReference type="ARBA" id="ARBA00001638"/>
    </source>
</evidence>
<evidence type="ECO:0000256" key="2">
    <source>
        <dbReference type="ARBA" id="ARBA00001936"/>
    </source>
</evidence>
<name>A0A1G2F9Z1_9BACT</name>
<dbReference type="Pfam" id="PF13023">
    <property type="entry name" value="HD_3"/>
    <property type="match status" value="1"/>
</dbReference>
<sequence>MLMTSDPTDNIASHSFRSAFIGYFIAKELKADADKVLKMCLLHDIEEVRTGDHNWVHRRYVKIFDDEVRAQQLNNFAGAEELIKISDEYAERKTMEAKIAKDADLLDEIFLLREYARQGNKEAEFWLEPGDKDGNQQIKHMSTDLAKQIAKEAKKQNPNVWWFNLWTPNKRK</sequence>
<evidence type="ECO:0000256" key="7">
    <source>
        <dbReference type="ARBA" id="ARBA00022801"/>
    </source>
</evidence>
<dbReference type="Gene3D" id="1.10.3210.10">
    <property type="entry name" value="Hypothetical protein af1432"/>
    <property type="match status" value="1"/>
</dbReference>
<keyword evidence="6" id="KW-0479">Metal-binding</keyword>
<dbReference type="CDD" id="cd00077">
    <property type="entry name" value="HDc"/>
    <property type="match status" value="1"/>
</dbReference>
<dbReference type="InterPro" id="IPR003607">
    <property type="entry name" value="HD/PDEase_dom"/>
</dbReference>
<comment type="cofactor">
    <cofactor evidence="2">
        <name>Mn(2+)</name>
        <dbReference type="ChEBI" id="CHEBI:29035"/>
    </cofactor>
</comment>
<comment type="cofactor">
    <cofactor evidence="3">
        <name>Co(2+)</name>
        <dbReference type="ChEBI" id="CHEBI:48828"/>
    </cofactor>
</comment>
<gene>
    <name evidence="9" type="ORF">A2174_00265</name>
</gene>
<evidence type="ECO:0000256" key="6">
    <source>
        <dbReference type="ARBA" id="ARBA00022723"/>
    </source>
</evidence>
<keyword evidence="7" id="KW-0378">Hydrolase</keyword>
<accession>A0A1G2F9Z1</accession>